<dbReference type="InterPro" id="IPR016169">
    <property type="entry name" value="FAD-bd_PCMH_sub2"/>
</dbReference>
<dbReference type="PANTHER" id="PTHR11748:SF114">
    <property type="entry name" value="ARYL-ALCOHOL OXIDASE VANILLYL-ALCOHOL OXIDASE (AFU_ORTHOLOGUE AFUA_3G09500)-RELATED"/>
    <property type="match status" value="1"/>
</dbReference>
<dbReference type="InterPro" id="IPR004113">
    <property type="entry name" value="FAD-bd_oxidored_4_C"/>
</dbReference>
<dbReference type="GO" id="GO:0005739">
    <property type="term" value="C:mitochondrion"/>
    <property type="evidence" value="ECO:0007669"/>
    <property type="project" value="TreeGrafter"/>
</dbReference>
<evidence type="ECO:0000256" key="3">
    <source>
        <dbReference type="ARBA" id="ARBA00022827"/>
    </source>
</evidence>
<gene>
    <name evidence="7" type="ORF">P875_00033748</name>
</gene>
<dbReference type="InterPro" id="IPR036318">
    <property type="entry name" value="FAD-bd_PCMH-like_sf"/>
</dbReference>
<evidence type="ECO:0000256" key="4">
    <source>
        <dbReference type="ARBA" id="ARBA00023002"/>
    </source>
</evidence>
<keyword evidence="4" id="KW-0560">Oxidoreductase</keyword>
<dbReference type="EMBL" id="JZEE01000573">
    <property type="protein sequence ID" value="KJK63359.1"/>
    <property type="molecule type" value="Genomic_DNA"/>
</dbReference>
<evidence type="ECO:0000256" key="2">
    <source>
        <dbReference type="ARBA" id="ARBA00022630"/>
    </source>
</evidence>
<dbReference type="Gene3D" id="1.10.45.10">
    <property type="entry name" value="Vanillyl-alcohol Oxidase, Chain A, domain 4"/>
    <property type="match status" value="1"/>
</dbReference>
<dbReference type="SUPFAM" id="SSF55103">
    <property type="entry name" value="FAD-linked oxidases, C-terminal domain"/>
    <property type="match status" value="1"/>
</dbReference>
<dbReference type="Gene3D" id="3.40.462.10">
    <property type="entry name" value="FAD-linked oxidases, C-terminal domain"/>
    <property type="match status" value="1"/>
</dbReference>
<evidence type="ECO:0000313" key="8">
    <source>
        <dbReference type="Proteomes" id="UP000033540"/>
    </source>
</evidence>
<dbReference type="InterPro" id="IPR006094">
    <property type="entry name" value="Oxid_FAD_bind_N"/>
</dbReference>
<reference evidence="7 8" key="1">
    <citation type="submission" date="2015-02" db="EMBL/GenBank/DDBJ databases">
        <title>Draft genome sequence of Aspergillus parasiticus SU-1.</title>
        <authorList>
            <person name="Yu J."/>
            <person name="Fedorova N."/>
            <person name="Yin Y."/>
            <person name="Losada L."/>
            <person name="Zafar N."/>
            <person name="Taujale R."/>
            <person name="Ehrlich K.C."/>
            <person name="Bhatnagar D."/>
            <person name="Cleveland T.E."/>
            <person name="Bennett J.W."/>
            <person name="Nierman W.C."/>
        </authorList>
    </citation>
    <scope>NUCLEOTIDE SEQUENCE [LARGE SCALE GENOMIC DNA]</scope>
    <source>
        <strain evidence="8">ATCC 56775 / NRRL 5862 / SRRC 143 / SU-1</strain>
    </source>
</reference>
<feature type="region of interest" description="Disordered" evidence="5">
    <location>
        <begin position="1"/>
        <end position="239"/>
    </location>
</feature>
<dbReference type="OrthoDB" id="5324692at2759"/>
<comment type="caution">
    <text evidence="7">The sequence shown here is derived from an EMBL/GenBank/DDBJ whole genome shotgun (WGS) entry which is preliminary data.</text>
</comment>
<dbReference type="SUPFAM" id="SSF56176">
    <property type="entry name" value="FAD-binding/transporter-associated domain-like"/>
    <property type="match status" value="1"/>
</dbReference>
<feature type="region of interest" description="Disordered" evidence="5">
    <location>
        <begin position="892"/>
        <end position="917"/>
    </location>
</feature>
<dbReference type="GO" id="GO:0008720">
    <property type="term" value="F:D-lactate dehydrogenase (NAD+) activity"/>
    <property type="evidence" value="ECO:0007669"/>
    <property type="project" value="TreeGrafter"/>
</dbReference>
<dbReference type="GO" id="GO:0004458">
    <property type="term" value="F:D-lactate dehydrogenase (cytochrome) activity"/>
    <property type="evidence" value="ECO:0007669"/>
    <property type="project" value="TreeGrafter"/>
</dbReference>
<dbReference type="GO" id="GO:0071949">
    <property type="term" value="F:FAD binding"/>
    <property type="evidence" value="ECO:0007669"/>
    <property type="project" value="InterPro"/>
</dbReference>
<dbReference type="Pfam" id="PF01565">
    <property type="entry name" value="FAD_binding_4"/>
    <property type="match status" value="1"/>
</dbReference>
<evidence type="ECO:0000313" key="7">
    <source>
        <dbReference type="EMBL" id="KJK63359.1"/>
    </source>
</evidence>
<evidence type="ECO:0000256" key="5">
    <source>
        <dbReference type="SAM" id="MobiDB-lite"/>
    </source>
</evidence>
<dbReference type="STRING" id="1403190.A0A0F0I6H4"/>
<keyword evidence="3" id="KW-0274">FAD</keyword>
<name>A0A0F0I6H4_ASPPU</name>
<evidence type="ECO:0000259" key="6">
    <source>
        <dbReference type="PROSITE" id="PS51387"/>
    </source>
</evidence>
<feature type="compositionally biased region" description="Polar residues" evidence="5">
    <location>
        <begin position="208"/>
        <end position="219"/>
    </location>
</feature>
<feature type="compositionally biased region" description="Pro residues" evidence="5">
    <location>
        <begin position="14"/>
        <end position="35"/>
    </location>
</feature>
<dbReference type="InterPro" id="IPR016171">
    <property type="entry name" value="Vanillyl_alc_oxidase_C-sub2"/>
</dbReference>
<dbReference type="Gene3D" id="3.30.43.10">
    <property type="entry name" value="Uridine Diphospho-n-acetylenolpyruvylglucosamine Reductase, domain 2"/>
    <property type="match status" value="1"/>
</dbReference>
<dbReference type="PANTHER" id="PTHR11748">
    <property type="entry name" value="D-LACTATE DEHYDROGENASE"/>
    <property type="match status" value="1"/>
</dbReference>
<organism evidence="7 8">
    <name type="scientific">Aspergillus parasiticus (strain ATCC 56775 / NRRL 5862 / SRRC 143 / SU-1)</name>
    <dbReference type="NCBI Taxonomy" id="1403190"/>
    <lineage>
        <taxon>Eukaryota</taxon>
        <taxon>Fungi</taxon>
        <taxon>Dikarya</taxon>
        <taxon>Ascomycota</taxon>
        <taxon>Pezizomycotina</taxon>
        <taxon>Eurotiomycetes</taxon>
        <taxon>Eurotiomycetidae</taxon>
        <taxon>Eurotiales</taxon>
        <taxon>Aspergillaceae</taxon>
        <taxon>Aspergillus</taxon>
        <taxon>Aspergillus subgen. Circumdati</taxon>
    </lineage>
</organism>
<dbReference type="Proteomes" id="UP000033540">
    <property type="component" value="Unassembled WGS sequence"/>
</dbReference>
<dbReference type="Pfam" id="PF02913">
    <property type="entry name" value="FAD-oxidase_C"/>
    <property type="match status" value="1"/>
</dbReference>
<accession>A0A0F0I6H4</accession>
<dbReference type="InterPro" id="IPR016164">
    <property type="entry name" value="FAD-linked_Oxase-like_C"/>
</dbReference>
<dbReference type="Gene3D" id="3.30.465.10">
    <property type="match status" value="1"/>
</dbReference>
<protein>
    <submittedName>
        <fullName evidence="7">FAD binding domain protein</fullName>
    </submittedName>
</protein>
<dbReference type="GO" id="GO:1903457">
    <property type="term" value="P:lactate catabolic process"/>
    <property type="evidence" value="ECO:0007669"/>
    <property type="project" value="TreeGrafter"/>
</dbReference>
<evidence type="ECO:0000256" key="1">
    <source>
        <dbReference type="ARBA" id="ARBA00001974"/>
    </source>
</evidence>
<proteinExistence type="predicted"/>
<feature type="compositionally biased region" description="Basic and acidic residues" evidence="5">
    <location>
        <begin position="892"/>
        <end position="906"/>
    </location>
</feature>
<comment type="cofactor">
    <cofactor evidence="1">
        <name>FAD</name>
        <dbReference type="ChEBI" id="CHEBI:57692"/>
    </cofactor>
</comment>
<feature type="compositionally biased region" description="Low complexity" evidence="5">
    <location>
        <begin position="190"/>
        <end position="202"/>
    </location>
</feature>
<dbReference type="InterPro" id="IPR016170">
    <property type="entry name" value="Cytok_DH_C_sf"/>
</dbReference>
<dbReference type="PROSITE" id="PS51387">
    <property type="entry name" value="FAD_PCMH"/>
    <property type="match status" value="1"/>
</dbReference>
<sequence>MEFPYRPKKYALNAPPPIPPRPPRPEDNCPPPLPPRISHNNSQSTVPRLETVYPPPPPYQREATPQQVTHYPAPCDAEQRPQPWPRTQSTSLQGTPQASSTPSISRPWFPPPPSQAPPSQNKYRDPSHPSPAEHNNHQASVPSQPDISRQSHESIGNNMPTPPPPLCDFQPHERQASDSVPVPPPLFSNRPPSQQRRSPTTQRRQEDLSSASIHHSSCPNPEHRDQARSDAAVSRPSMQYHPPAKFTLKKCPSTNYRLMCSGRWYILPEAPEFRICTYCYEKNIRGSPLQASFHPWVSPAGAGILCLFSSPRIENHLWPRALQSGSVQELLWFFRHRVTIRNCDGTKGVGGSENVKWYSPKDTSRLPSFIACEACYEDVVRGTALQGQFEEHREKQPQGQIWACDIAIDFIRRFLTNTPSWPQFSTEAARHLALPECEKNGGFMSGSSRQWYELRDRALGIAVCERCYRDFASKTDFESHFQPLRQPPRQQQCILGFWQAQVIWHEALERRDFSLWRRTIIEYVQAPPCSSQTKPGALMYQLNQGIDNFDVCQSCYVGLLKPHGIDIFFKRVQHPRTVETSCDLNPGSLRFLSYAPRLDEALITCTFSGFVDFTSKLCNLPLCPGIELVTNQRWYGTDDCRICLACYEEVVRGSELAQQLPLTPQIIPGESHCDLYSPRMRRKWAEACDKRDLASFMAFATYRRTIYEQTVPEMRNIVSMARFNLDMQKMYNVSSSFYYNMNGMTASMYNPYISYGAAGIPHRFETPWGVEGAQLGQRAQGYAQGINADTARVAQLQATWNLVDLFIPDGIQLSPISLPTRNCSSNAYLKTVNKKPFYEITDHEGKTIALKDVILQPDFNTHLARTKHTLELHTDGRAGALKDKIQDQLRNMKEGVDQAQKEERENRRKLRAARKRSLDDDGLLVQRKAEAPQQAENTAPIYPGDWKTVPRHTLLQFIKKRYSVWGLPGINVEDALGLGTFAEYKEGAKAFDYAVTISSRPELTNALGAEELKAKMLWGTPFTALNDACHNRPAYAFEDMIEIDIRRALINLEEWHYSGIPSRLLTKATDVKARLVENQTVQSHKRKQPLALPKGYSHDKFMHAITKLINIVGDANVKLNDGELDDGWYIEPSYLLDPEDTVSSAAVYPGSVEEVQLIVKWANEFVIPIYPISIGRNLGYGGAAPRVRGSIILDLGRRMNKILDIDPDNHTCLVEPGVTYYALYEEIQRRGYKHLWIDVPDLGGGSVMGNTLDRGVGYTPYGDHYAMHSGMEVVLPQGEVVRTGMGALPGNSTWQTFPYGFGPFYDGIFTQSNFGVVTKIGMTLMPNPGGHESFMYTFPREEDLSQLVEIIRPLRIANILENVAQLRHVVQEVAAQGKPKSELIQGSSSFEDQIQDIAKQLPLWKLHLDLLWNMLWEIRSFKLKAIHEAFTKIPGAKKVSPETIPPGHYFWSRDRIASGVPDIQELNWLNWVPNGAHTFFSPICPTRGGDAIRLLKLAQKWHARCQLDLFPAFCVGLREMHLIVNIVYDRSCEMSRRNAYVCMRGMIQEAAELGYGKYRTHILFQDQVAKTYNWNNDALMRFHNTIKDSLDPRGILAPGRSGIWPSAYRDKGWELHRGDTAIQGKNLSEGDSVYNESNSKL</sequence>
<keyword evidence="2" id="KW-0285">Flavoprotein</keyword>
<dbReference type="InterPro" id="IPR016166">
    <property type="entry name" value="FAD-bd_PCMH"/>
</dbReference>
<feature type="domain" description="FAD-binding PCMH-type" evidence="6">
    <location>
        <begin position="1139"/>
        <end position="1327"/>
    </location>
</feature>
<dbReference type="InterPro" id="IPR016167">
    <property type="entry name" value="FAD-bd_PCMH_sub1"/>
</dbReference>
<feature type="compositionally biased region" description="Polar residues" evidence="5">
    <location>
        <begin position="137"/>
        <end position="159"/>
    </location>
</feature>
<feature type="compositionally biased region" description="Polar residues" evidence="5">
    <location>
        <begin position="85"/>
        <end position="101"/>
    </location>
</feature>